<dbReference type="AlphaFoldDB" id="A0A7R9IP29"/>
<sequence length="111" mass="12274">MTTLFPDSSHEVPSEMLFGVTVRDESVGDGTLMRGFMLQTLKTFDQTFTSLAASCVRNLLQHVRTCHVMSGAVCCNPPPHQLFLDAGSPPNTLSKMKTLCYHCTKAYVDIF</sequence>
<name>A0A7R9IP29_9NEOP</name>
<protein>
    <submittedName>
        <fullName evidence="1">Uncharacterized protein</fullName>
    </submittedName>
</protein>
<accession>A0A7R9IP29</accession>
<reference evidence="1" key="1">
    <citation type="submission" date="2020-11" db="EMBL/GenBank/DDBJ databases">
        <authorList>
            <person name="Tran Van P."/>
        </authorList>
    </citation>
    <scope>NUCLEOTIDE SEQUENCE</scope>
</reference>
<evidence type="ECO:0000313" key="1">
    <source>
        <dbReference type="EMBL" id="CAD7461890.1"/>
    </source>
</evidence>
<proteinExistence type="predicted"/>
<dbReference type="EMBL" id="OE005321">
    <property type="protein sequence ID" value="CAD7461890.1"/>
    <property type="molecule type" value="Genomic_DNA"/>
</dbReference>
<gene>
    <name evidence="1" type="ORF">TTEB3V08_LOCUS9793</name>
</gene>
<organism evidence="1">
    <name type="scientific">Timema tahoe</name>
    <dbReference type="NCBI Taxonomy" id="61484"/>
    <lineage>
        <taxon>Eukaryota</taxon>
        <taxon>Metazoa</taxon>
        <taxon>Ecdysozoa</taxon>
        <taxon>Arthropoda</taxon>
        <taxon>Hexapoda</taxon>
        <taxon>Insecta</taxon>
        <taxon>Pterygota</taxon>
        <taxon>Neoptera</taxon>
        <taxon>Polyneoptera</taxon>
        <taxon>Phasmatodea</taxon>
        <taxon>Timematodea</taxon>
        <taxon>Timematoidea</taxon>
        <taxon>Timematidae</taxon>
        <taxon>Timema</taxon>
    </lineage>
</organism>